<reference evidence="1" key="1">
    <citation type="submission" date="2018-02" db="EMBL/GenBank/DDBJ databases">
        <title>Rhizophora mucronata_Transcriptome.</title>
        <authorList>
            <person name="Meera S.P."/>
            <person name="Sreeshan A."/>
            <person name="Augustine A."/>
        </authorList>
    </citation>
    <scope>NUCLEOTIDE SEQUENCE</scope>
    <source>
        <tissue evidence="1">Leaf</tissue>
    </source>
</reference>
<organism evidence="1">
    <name type="scientific">Rhizophora mucronata</name>
    <name type="common">Asiatic mangrove</name>
    <dbReference type="NCBI Taxonomy" id="61149"/>
    <lineage>
        <taxon>Eukaryota</taxon>
        <taxon>Viridiplantae</taxon>
        <taxon>Streptophyta</taxon>
        <taxon>Embryophyta</taxon>
        <taxon>Tracheophyta</taxon>
        <taxon>Spermatophyta</taxon>
        <taxon>Magnoliopsida</taxon>
        <taxon>eudicotyledons</taxon>
        <taxon>Gunneridae</taxon>
        <taxon>Pentapetalae</taxon>
        <taxon>rosids</taxon>
        <taxon>fabids</taxon>
        <taxon>Malpighiales</taxon>
        <taxon>Rhizophoraceae</taxon>
        <taxon>Rhizophora</taxon>
    </lineage>
</organism>
<proteinExistence type="predicted"/>
<name>A0A2P2PGM8_RHIMU</name>
<accession>A0A2P2PGM8</accession>
<sequence length="17" mass="1993">MAYLSNMAVVLFYRTLT</sequence>
<evidence type="ECO:0000313" key="1">
    <source>
        <dbReference type="EMBL" id="MBX53904.1"/>
    </source>
</evidence>
<protein>
    <submittedName>
        <fullName evidence="1">Uncharacterized protein</fullName>
    </submittedName>
</protein>
<dbReference type="EMBL" id="GGEC01073420">
    <property type="protein sequence ID" value="MBX53904.1"/>
    <property type="molecule type" value="Transcribed_RNA"/>
</dbReference>
<dbReference type="AlphaFoldDB" id="A0A2P2PGM8"/>